<evidence type="ECO:0000313" key="1">
    <source>
        <dbReference type="EMBL" id="GLR14054.1"/>
    </source>
</evidence>
<evidence type="ECO:0000313" key="2">
    <source>
        <dbReference type="Proteomes" id="UP001156706"/>
    </source>
</evidence>
<accession>A0ABQ5YMB2</accession>
<reference evidence="2" key="1">
    <citation type="journal article" date="2019" name="Int. J. Syst. Evol. Microbiol.">
        <title>The Global Catalogue of Microorganisms (GCM) 10K type strain sequencing project: providing services to taxonomists for standard genome sequencing and annotation.</title>
        <authorList>
            <consortium name="The Broad Institute Genomics Platform"/>
            <consortium name="The Broad Institute Genome Sequencing Center for Infectious Disease"/>
            <person name="Wu L."/>
            <person name="Ma J."/>
        </authorList>
    </citation>
    <scope>NUCLEOTIDE SEQUENCE [LARGE SCALE GENOMIC DNA]</scope>
    <source>
        <strain evidence="2">NBRC 110044</strain>
    </source>
</reference>
<proteinExistence type="predicted"/>
<evidence type="ECO:0008006" key="3">
    <source>
        <dbReference type="Google" id="ProtNLM"/>
    </source>
</evidence>
<dbReference type="RefSeq" id="WP_284197144.1">
    <property type="nucleotide sequence ID" value="NZ_BSOG01000003.1"/>
</dbReference>
<gene>
    <name evidence="1" type="ORF">GCM10007907_28440</name>
</gene>
<comment type="caution">
    <text evidence="1">The sequence shown here is derived from an EMBL/GenBank/DDBJ whole genome shotgun (WGS) entry which is preliminary data.</text>
</comment>
<dbReference type="Proteomes" id="UP001156706">
    <property type="component" value="Unassembled WGS sequence"/>
</dbReference>
<organism evidence="1 2">
    <name type="scientific">Chitinimonas prasina</name>
    <dbReference type="NCBI Taxonomy" id="1434937"/>
    <lineage>
        <taxon>Bacteria</taxon>
        <taxon>Pseudomonadati</taxon>
        <taxon>Pseudomonadota</taxon>
        <taxon>Betaproteobacteria</taxon>
        <taxon>Neisseriales</taxon>
        <taxon>Chitinibacteraceae</taxon>
        <taxon>Chitinimonas</taxon>
    </lineage>
</organism>
<name>A0ABQ5YMB2_9NEIS</name>
<keyword evidence="2" id="KW-1185">Reference proteome</keyword>
<sequence length="210" mass="23003">MPEYTEISARMARKIVKSACPAIADEIDFERDEYMNEDETIVVRHYQGDTHFNQDFAIEADTVLVSGDLIVQGLLSDCNIAEHTLLVVCGNLKATNLHARGEVIVGGNLDIGELAYLSSSNDYMLHVGGNLFAQAFIEEGTYCVIQGNIEATKILSLQNEIVQGSARQPVVERRASCASDILQPQLLEDAYPDRHAVLAAQRNKAALLPA</sequence>
<protein>
    <recommendedName>
        <fullName evidence="3">Polymer-forming cytoskeletal protein</fullName>
    </recommendedName>
</protein>
<dbReference type="EMBL" id="BSOG01000003">
    <property type="protein sequence ID" value="GLR14054.1"/>
    <property type="molecule type" value="Genomic_DNA"/>
</dbReference>